<dbReference type="InterPro" id="IPR036378">
    <property type="entry name" value="FAS1_dom_sf"/>
</dbReference>
<dbReference type="GO" id="GO:0007155">
    <property type="term" value="P:cell adhesion"/>
    <property type="evidence" value="ECO:0007669"/>
    <property type="project" value="TreeGrafter"/>
</dbReference>
<dbReference type="InterPro" id="IPR000782">
    <property type="entry name" value="FAS1_domain"/>
</dbReference>
<dbReference type="STRING" id="742152.A0A2H3J7Q6"/>
<feature type="domain" description="FAS1" evidence="3">
    <location>
        <begin position="314"/>
        <end position="436"/>
    </location>
</feature>
<dbReference type="PANTHER" id="PTHR10900:SF77">
    <property type="entry name" value="FI19380P1"/>
    <property type="match status" value="1"/>
</dbReference>
<dbReference type="Gene3D" id="2.30.180.10">
    <property type="entry name" value="FAS1 domain"/>
    <property type="match status" value="2"/>
</dbReference>
<feature type="region of interest" description="Disordered" evidence="1">
    <location>
        <begin position="533"/>
        <end position="643"/>
    </location>
</feature>
<evidence type="ECO:0000259" key="3">
    <source>
        <dbReference type="PROSITE" id="PS50213"/>
    </source>
</evidence>
<dbReference type="PANTHER" id="PTHR10900">
    <property type="entry name" value="PERIOSTIN-RELATED"/>
    <property type="match status" value="1"/>
</dbReference>
<dbReference type="Proteomes" id="UP000218811">
    <property type="component" value="Unassembled WGS sequence"/>
</dbReference>
<feature type="signal peptide" evidence="2">
    <location>
        <begin position="1"/>
        <end position="21"/>
    </location>
</feature>
<organism evidence="4 5">
    <name type="scientific">Wolfiporia cocos (strain MD-104)</name>
    <name type="common">Brown rot fungus</name>
    <dbReference type="NCBI Taxonomy" id="742152"/>
    <lineage>
        <taxon>Eukaryota</taxon>
        <taxon>Fungi</taxon>
        <taxon>Dikarya</taxon>
        <taxon>Basidiomycota</taxon>
        <taxon>Agaricomycotina</taxon>
        <taxon>Agaricomycetes</taxon>
        <taxon>Polyporales</taxon>
        <taxon>Phaeolaceae</taxon>
        <taxon>Wolfiporia</taxon>
    </lineage>
</organism>
<dbReference type="InterPro" id="IPR050904">
    <property type="entry name" value="Adhesion/Biosynth-related"/>
</dbReference>
<dbReference type="OrthoDB" id="7700931at2759"/>
<sequence>MLLHSLAVAVCYGALVALTLASPGCGSANSQTNGDDEATAALAENIVADNPQLTFGFDDGSAYPAKVPSHPPGRVPHIPPPIYANKTIFQVLSDDSKFSTIFKLVNLTDDIVGLLNDTSANVTFFAVLNSAFHHPPGHGHPAPPKRPEDPAPSEAPAPPPQDEPRRPELGDYMIWDVPSNEEAMDDDQSEIDPLLAINNLLELGVASKDLELQNEQIPQFIRGILLYHILPFAQSSAELARNATYATNLTLEDGSLDGEPLRIRVSKRHGLHGLSINLHSEIVRTGIQTSNGVIYAINRPLIPPPAVYEGLFMVPDIFSVLTSALGRVGLIDALKFHRVADGSLEGVSAVTFFAPTNNAFHKLPKRLRSYLFSPVGHKALKKLLQYHIVPNFVLHSDWTHNATEDTSTSVMSSSNSLYDAAIQLKHEPIRISDCVHPRPARDGLRAYCRSLPAVSGEGYCPRKRSLDTLLSDWHKWSSVKSMSHCPHGERNPAHDGASSDALRTSSEVDIPPPFVLPIRRPWFMARPPRWSHSEPFEGHDRPQGDAPSHCPFHPEPPHSLHEWCPYEFDTSSPSQPPSPEADEGMHAPLLEFSEPHGPADRTSPPHRPPHAPPPPPPPHAPAPPHKPHPPHRPYPPHAPSVDYAHNITVPTSLSNHTLHVLVKKSHFGVPAPPQYPELERVEYFTVVRVNGQLVKVADVVARNGAIHVVDKLLNPMQHRPAPTHGSPAGSDYVDDVEEWTDGWEQWEDWLPAWANEN</sequence>
<gene>
    <name evidence="4" type="ORF">WOLCODRAFT_149244</name>
</gene>
<dbReference type="GO" id="GO:0050839">
    <property type="term" value="F:cell adhesion molecule binding"/>
    <property type="evidence" value="ECO:0007669"/>
    <property type="project" value="TreeGrafter"/>
</dbReference>
<feature type="chain" id="PRO_5013561237" description="FAS1 domain-containing protein" evidence="2">
    <location>
        <begin position="22"/>
        <end position="757"/>
    </location>
</feature>
<dbReference type="SMART" id="SM00554">
    <property type="entry name" value="FAS1"/>
    <property type="match status" value="2"/>
</dbReference>
<feature type="domain" description="FAS1" evidence="3">
    <location>
        <begin position="85"/>
        <end position="301"/>
    </location>
</feature>
<dbReference type="PROSITE" id="PS50213">
    <property type="entry name" value="FAS1"/>
    <property type="match status" value="2"/>
</dbReference>
<dbReference type="SUPFAM" id="SSF82153">
    <property type="entry name" value="FAS1 domain"/>
    <property type="match status" value="2"/>
</dbReference>
<keyword evidence="5" id="KW-1185">Reference proteome</keyword>
<evidence type="ECO:0000256" key="1">
    <source>
        <dbReference type="SAM" id="MobiDB-lite"/>
    </source>
</evidence>
<evidence type="ECO:0000256" key="2">
    <source>
        <dbReference type="SAM" id="SignalP"/>
    </source>
</evidence>
<reference evidence="4 5" key="1">
    <citation type="journal article" date="2012" name="Science">
        <title>The Paleozoic origin of enzymatic lignin decomposition reconstructed from 31 fungal genomes.</title>
        <authorList>
            <person name="Floudas D."/>
            <person name="Binder M."/>
            <person name="Riley R."/>
            <person name="Barry K."/>
            <person name="Blanchette R.A."/>
            <person name="Henrissat B."/>
            <person name="Martinez A.T."/>
            <person name="Otillar R."/>
            <person name="Spatafora J.W."/>
            <person name="Yadav J.S."/>
            <person name="Aerts A."/>
            <person name="Benoit I."/>
            <person name="Boyd A."/>
            <person name="Carlson A."/>
            <person name="Copeland A."/>
            <person name="Coutinho P.M."/>
            <person name="de Vries R.P."/>
            <person name="Ferreira P."/>
            <person name="Findley K."/>
            <person name="Foster B."/>
            <person name="Gaskell J."/>
            <person name="Glotzer D."/>
            <person name="Gorecki P."/>
            <person name="Heitman J."/>
            <person name="Hesse C."/>
            <person name="Hori C."/>
            <person name="Igarashi K."/>
            <person name="Jurgens J.A."/>
            <person name="Kallen N."/>
            <person name="Kersten P."/>
            <person name="Kohler A."/>
            <person name="Kuees U."/>
            <person name="Kumar T.K.A."/>
            <person name="Kuo A."/>
            <person name="LaButti K."/>
            <person name="Larrondo L.F."/>
            <person name="Lindquist E."/>
            <person name="Ling A."/>
            <person name="Lombard V."/>
            <person name="Lucas S."/>
            <person name="Lundell T."/>
            <person name="Martin R."/>
            <person name="McLaughlin D.J."/>
            <person name="Morgenstern I."/>
            <person name="Morin E."/>
            <person name="Murat C."/>
            <person name="Nagy L.G."/>
            <person name="Nolan M."/>
            <person name="Ohm R.A."/>
            <person name="Patyshakuliyeva A."/>
            <person name="Rokas A."/>
            <person name="Ruiz-Duenas F.J."/>
            <person name="Sabat G."/>
            <person name="Salamov A."/>
            <person name="Samejima M."/>
            <person name="Schmutz J."/>
            <person name="Slot J.C."/>
            <person name="St John F."/>
            <person name="Stenlid J."/>
            <person name="Sun H."/>
            <person name="Sun S."/>
            <person name="Syed K."/>
            <person name="Tsang A."/>
            <person name="Wiebenga A."/>
            <person name="Young D."/>
            <person name="Pisabarro A."/>
            <person name="Eastwood D.C."/>
            <person name="Martin F."/>
            <person name="Cullen D."/>
            <person name="Grigoriev I.V."/>
            <person name="Hibbett D.S."/>
        </authorList>
    </citation>
    <scope>NUCLEOTIDE SEQUENCE [LARGE SCALE GENOMIC DNA]</scope>
    <source>
        <strain evidence="4 5">MD-104</strain>
    </source>
</reference>
<feature type="compositionally biased region" description="Pro residues" evidence="1">
    <location>
        <begin position="610"/>
        <end position="624"/>
    </location>
</feature>
<dbReference type="OMA" id="PFEHGPH"/>
<dbReference type="GO" id="GO:0005615">
    <property type="term" value="C:extracellular space"/>
    <property type="evidence" value="ECO:0007669"/>
    <property type="project" value="TreeGrafter"/>
</dbReference>
<dbReference type="EMBL" id="KB467942">
    <property type="protein sequence ID" value="PCH38302.1"/>
    <property type="molecule type" value="Genomic_DNA"/>
</dbReference>
<dbReference type="GO" id="GO:0030198">
    <property type="term" value="P:extracellular matrix organization"/>
    <property type="evidence" value="ECO:0007669"/>
    <property type="project" value="TreeGrafter"/>
</dbReference>
<feature type="region of interest" description="Disordered" evidence="1">
    <location>
        <begin position="484"/>
        <end position="510"/>
    </location>
</feature>
<feature type="region of interest" description="Disordered" evidence="1">
    <location>
        <begin position="135"/>
        <end position="169"/>
    </location>
</feature>
<keyword evidence="2" id="KW-0732">Signal</keyword>
<name>A0A2H3J7Q6_WOLCO</name>
<dbReference type="GO" id="GO:0031012">
    <property type="term" value="C:extracellular matrix"/>
    <property type="evidence" value="ECO:0007669"/>
    <property type="project" value="TreeGrafter"/>
</dbReference>
<evidence type="ECO:0000313" key="5">
    <source>
        <dbReference type="Proteomes" id="UP000218811"/>
    </source>
</evidence>
<protein>
    <recommendedName>
        <fullName evidence="3">FAS1 domain-containing protein</fullName>
    </recommendedName>
</protein>
<dbReference type="AlphaFoldDB" id="A0A2H3J7Q6"/>
<evidence type="ECO:0000313" key="4">
    <source>
        <dbReference type="EMBL" id="PCH38302.1"/>
    </source>
</evidence>
<proteinExistence type="predicted"/>
<accession>A0A2H3J7Q6</accession>
<feature type="compositionally biased region" description="Basic and acidic residues" evidence="1">
    <location>
        <begin position="533"/>
        <end position="543"/>
    </location>
</feature>
<dbReference type="Pfam" id="PF02469">
    <property type="entry name" value="Fasciclin"/>
    <property type="match status" value="2"/>
</dbReference>